<keyword evidence="1" id="KW-0812">Transmembrane</keyword>
<comment type="caution">
    <text evidence="2">The sequence shown here is derived from an EMBL/GenBank/DDBJ whole genome shotgun (WGS) entry which is preliminary data.</text>
</comment>
<name>A0A9D1H0G3_9ACTN</name>
<feature type="transmembrane region" description="Helical" evidence="1">
    <location>
        <begin position="7"/>
        <end position="29"/>
    </location>
</feature>
<accession>A0A9D1H0G3</accession>
<evidence type="ECO:0000313" key="3">
    <source>
        <dbReference type="Proteomes" id="UP000886842"/>
    </source>
</evidence>
<reference evidence="2" key="2">
    <citation type="journal article" date="2021" name="PeerJ">
        <title>Extensive microbial diversity within the chicken gut microbiome revealed by metagenomics and culture.</title>
        <authorList>
            <person name="Gilroy R."/>
            <person name="Ravi A."/>
            <person name="Getino M."/>
            <person name="Pursley I."/>
            <person name="Horton D.L."/>
            <person name="Alikhan N.F."/>
            <person name="Baker D."/>
            <person name="Gharbi K."/>
            <person name="Hall N."/>
            <person name="Watson M."/>
            <person name="Adriaenssens E.M."/>
            <person name="Foster-Nyarko E."/>
            <person name="Jarju S."/>
            <person name="Secka A."/>
            <person name="Antonio M."/>
            <person name="Oren A."/>
            <person name="Chaudhuri R.R."/>
            <person name="La Ragione R."/>
            <person name="Hildebrand F."/>
            <person name="Pallen M.J."/>
        </authorList>
    </citation>
    <scope>NUCLEOTIDE SEQUENCE</scope>
    <source>
        <strain evidence="2">ChiGjej1B1-24693</strain>
    </source>
</reference>
<gene>
    <name evidence="2" type="ORF">IAA98_14325</name>
</gene>
<feature type="transmembrane region" description="Helical" evidence="1">
    <location>
        <begin position="49"/>
        <end position="73"/>
    </location>
</feature>
<evidence type="ECO:0000313" key="2">
    <source>
        <dbReference type="EMBL" id="HIT76752.1"/>
    </source>
</evidence>
<keyword evidence="1" id="KW-0472">Membrane</keyword>
<sequence length="159" mass="17335">MAPPTLRWLIPVVIGYGIVLALLPLQMVLWPDGVIESVRRQEPGLDPYWQAMAVRLAIAQAALIHAVSLGLAIWFTVKVLRGRRWARIALTVQMLLSIPESLYSATSGATFVPHVIASNCFHVAILGLLWVPASVRSFFRRPSDRAGAGRTSGSGPDAR</sequence>
<evidence type="ECO:0008006" key="4">
    <source>
        <dbReference type="Google" id="ProtNLM"/>
    </source>
</evidence>
<reference evidence="2" key="1">
    <citation type="submission" date="2020-10" db="EMBL/GenBank/DDBJ databases">
        <authorList>
            <person name="Gilroy R."/>
        </authorList>
    </citation>
    <scope>NUCLEOTIDE SEQUENCE</scope>
    <source>
        <strain evidence="2">ChiGjej1B1-24693</strain>
    </source>
</reference>
<evidence type="ECO:0000256" key="1">
    <source>
        <dbReference type="SAM" id="Phobius"/>
    </source>
</evidence>
<proteinExistence type="predicted"/>
<protein>
    <recommendedName>
        <fullName evidence="4">DUF2569 domain-containing protein</fullName>
    </recommendedName>
</protein>
<dbReference type="EMBL" id="DVLP01000414">
    <property type="protein sequence ID" value="HIT76752.1"/>
    <property type="molecule type" value="Genomic_DNA"/>
</dbReference>
<organism evidence="2 3">
    <name type="scientific">Candidatus Avipropionibacterium avicola</name>
    <dbReference type="NCBI Taxonomy" id="2840701"/>
    <lineage>
        <taxon>Bacteria</taxon>
        <taxon>Bacillati</taxon>
        <taxon>Actinomycetota</taxon>
        <taxon>Actinomycetes</taxon>
        <taxon>Propionibacteriales</taxon>
        <taxon>Propionibacteriaceae</taxon>
        <taxon>Propionibacteriaceae incertae sedis</taxon>
        <taxon>Candidatus Avipropionibacterium</taxon>
    </lineage>
</organism>
<keyword evidence="1" id="KW-1133">Transmembrane helix</keyword>
<dbReference type="Proteomes" id="UP000886842">
    <property type="component" value="Unassembled WGS sequence"/>
</dbReference>
<dbReference type="AlphaFoldDB" id="A0A9D1H0G3"/>